<evidence type="ECO:0000313" key="6">
    <source>
        <dbReference type="Proteomes" id="UP000618754"/>
    </source>
</evidence>
<evidence type="ECO:0000256" key="3">
    <source>
        <dbReference type="ARBA" id="ARBA00023163"/>
    </source>
</evidence>
<organism evidence="5 6">
    <name type="scientific">Mucilaginibacter rigui</name>
    <dbReference type="NCBI Taxonomy" id="534635"/>
    <lineage>
        <taxon>Bacteria</taxon>
        <taxon>Pseudomonadati</taxon>
        <taxon>Bacteroidota</taxon>
        <taxon>Sphingobacteriia</taxon>
        <taxon>Sphingobacteriales</taxon>
        <taxon>Sphingobacteriaceae</taxon>
        <taxon>Mucilaginibacter</taxon>
    </lineage>
</organism>
<keyword evidence="3" id="KW-0804">Transcription</keyword>
<feature type="domain" description="HTH araC/xylS-type" evidence="4">
    <location>
        <begin position="187"/>
        <end position="286"/>
    </location>
</feature>
<protein>
    <submittedName>
        <fullName evidence="5">Helix-turn-helix transcriptional regulator</fullName>
    </submittedName>
</protein>
<dbReference type="InterPro" id="IPR020449">
    <property type="entry name" value="Tscrpt_reg_AraC-type_HTH"/>
</dbReference>
<accession>A0ABR7X695</accession>
<dbReference type="Pfam" id="PF12833">
    <property type="entry name" value="HTH_18"/>
    <property type="match status" value="1"/>
</dbReference>
<evidence type="ECO:0000313" key="5">
    <source>
        <dbReference type="EMBL" id="MBD1386026.1"/>
    </source>
</evidence>
<dbReference type="SUPFAM" id="SSF51182">
    <property type="entry name" value="RmlC-like cupins"/>
    <property type="match status" value="1"/>
</dbReference>
<keyword evidence="1" id="KW-0805">Transcription regulation</keyword>
<keyword evidence="6" id="KW-1185">Reference proteome</keyword>
<dbReference type="SUPFAM" id="SSF46689">
    <property type="entry name" value="Homeodomain-like"/>
    <property type="match status" value="2"/>
</dbReference>
<dbReference type="PANTHER" id="PTHR43280:SF27">
    <property type="entry name" value="TRANSCRIPTIONAL REGULATOR MTLR"/>
    <property type="match status" value="1"/>
</dbReference>
<comment type="caution">
    <text evidence="5">The sequence shown here is derived from an EMBL/GenBank/DDBJ whole genome shotgun (WGS) entry which is preliminary data.</text>
</comment>
<dbReference type="InterPro" id="IPR003313">
    <property type="entry name" value="AraC-bd"/>
</dbReference>
<evidence type="ECO:0000256" key="2">
    <source>
        <dbReference type="ARBA" id="ARBA00023125"/>
    </source>
</evidence>
<dbReference type="InterPro" id="IPR018062">
    <property type="entry name" value="HTH_AraC-typ_CS"/>
</dbReference>
<dbReference type="Pfam" id="PF02311">
    <property type="entry name" value="AraC_binding"/>
    <property type="match status" value="1"/>
</dbReference>
<dbReference type="SMART" id="SM00342">
    <property type="entry name" value="HTH_ARAC"/>
    <property type="match status" value="1"/>
</dbReference>
<dbReference type="PRINTS" id="PR00032">
    <property type="entry name" value="HTHARAC"/>
</dbReference>
<dbReference type="InterPro" id="IPR014710">
    <property type="entry name" value="RmlC-like_jellyroll"/>
</dbReference>
<evidence type="ECO:0000259" key="4">
    <source>
        <dbReference type="PROSITE" id="PS01124"/>
    </source>
</evidence>
<sequence>MKVLPFTIPVPEGQTIIVQEEMQSHFYPHLHRHAEIQITWIKRGEGTLLTGNSMHSFKAGEVYVLGANLPHLFRSSPEYFDESNKLDVQELTIFFDPTGKLSALFDLPEMQAVKTFFEKWQVGFKIPVEVTGAFREQIDMVQHTRGVYRMSVFLRMVNLLMGIENLQPLSVASHTQPLTDPEGMRIASVLNYIMHNYSSTLTLEDVALQAHLTPNAFCRYFKKHTRLTFVAFVNKVRVNQACKLLINGELNTIADIAYSCGFSSINNFNLTFKKIMGKSPRDYVNDYTHRVK</sequence>
<name>A0ABR7X695_9SPHI</name>
<dbReference type="InterPro" id="IPR009057">
    <property type="entry name" value="Homeodomain-like_sf"/>
</dbReference>
<gene>
    <name evidence="5" type="ORF">IDJ75_12100</name>
</gene>
<dbReference type="EMBL" id="JACWMW010000002">
    <property type="protein sequence ID" value="MBD1386026.1"/>
    <property type="molecule type" value="Genomic_DNA"/>
</dbReference>
<reference evidence="5 6" key="1">
    <citation type="submission" date="2020-09" db="EMBL/GenBank/DDBJ databases">
        <title>Novel species of Mucilaginibacter isolated from a glacier on the Tibetan Plateau.</title>
        <authorList>
            <person name="Liu Q."/>
            <person name="Xin Y.-H."/>
        </authorList>
    </citation>
    <scope>NUCLEOTIDE SEQUENCE [LARGE SCALE GENOMIC DNA]</scope>
    <source>
        <strain evidence="5 6">CGMCC 1.13878</strain>
    </source>
</reference>
<dbReference type="Gene3D" id="2.60.120.10">
    <property type="entry name" value="Jelly Rolls"/>
    <property type="match status" value="1"/>
</dbReference>
<dbReference type="Proteomes" id="UP000618754">
    <property type="component" value="Unassembled WGS sequence"/>
</dbReference>
<dbReference type="Gene3D" id="1.10.10.60">
    <property type="entry name" value="Homeodomain-like"/>
    <property type="match status" value="2"/>
</dbReference>
<dbReference type="PROSITE" id="PS01124">
    <property type="entry name" value="HTH_ARAC_FAMILY_2"/>
    <property type="match status" value="1"/>
</dbReference>
<proteinExistence type="predicted"/>
<dbReference type="PANTHER" id="PTHR43280">
    <property type="entry name" value="ARAC-FAMILY TRANSCRIPTIONAL REGULATOR"/>
    <property type="match status" value="1"/>
</dbReference>
<keyword evidence="2" id="KW-0238">DNA-binding</keyword>
<dbReference type="RefSeq" id="WP_191175870.1">
    <property type="nucleotide sequence ID" value="NZ_JACWMW010000002.1"/>
</dbReference>
<dbReference type="PROSITE" id="PS00041">
    <property type="entry name" value="HTH_ARAC_FAMILY_1"/>
    <property type="match status" value="1"/>
</dbReference>
<evidence type="ECO:0000256" key="1">
    <source>
        <dbReference type="ARBA" id="ARBA00023015"/>
    </source>
</evidence>
<dbReference type="InterPro" id="IPR018060">
    <property type="entry name" value="HTH_AraC"/>
</dbReference>
<dbReference type="InterPro" id="IPR011051">
    <property type="entry name" value="RmlC_Cupin_sf"/>
</dbReference>